<evidence type="ECO:0000256" key="3">
    <source>
        <dbReference type="ARBA" id="ARBA00022691"/>
    </source>
</evidence>
<dbReference type="Pfam" id="PF13649">
    <property type="entry name" value="Methyltransf_25"/>
    <property type="match status" value="1"/>
</dbReference>
<proteinExistence type="inferred from homology"/>
<evidence type="ECO:0000259" key="5">
    <source>
        <dbReference type="Pfam" id="PF13649"/>
    </source>
</evidence>
<dbReference type="HAMAP" id="MF_02100">
    <property type="entry name" value="Methyltr_YrrT"/>
    <property type="match status" value="1"/>
</dbReference>
<sequence length="213" mass="24371">MGREFLHVFEEWADEYDDCVAGNDPEYVEVFRKYDHILQEVANLCTGKVIEFGPGTGNLTEKLLSKGLSVMAVEPSETMRVIAEEKIHNSNVTFLDGDFFQFPSEEEIDTIVSTYAFHHLNAQEKSRAVKQYGNMLQIGGRIVFADTMFISENAHRTAIQEAEKKGFLRLADDLRTEYYPTIPFMETIFNENGFDVTMKQMNAFVWLVNAVKV</sequence>
<evidence type="ECO:0000313" key="6">
    <source>
        <dbReference type="EMBL" id="MBD3109545.1"/>
    </source>
</evidence>
<feature type="domain" description="Methyltransferase" evidence="5">
    <location>
        <begin position="49"/>
        <end position="140"/>
    </location>
</feature>
<evidence type="ECO:0000256" key="2">
    <source>
        <dbReference type="ARBA" id="ARBA00022679"/>
    </source>
</evidence>
<dbReference type="GO" id="GO:0032259">
    <property type="term" value="P:methylation"/>
    <property type="evidence" value="ECO:0007669"/>
    <property type="project" value="UniProtKB-KW"/>
</dbReference>
<evidence type="ECO:0000256" key="4">
    <source>
        <dbReference type="HAMAP-Rule" id="MF_02100"/>
    </source>
</evidence>
<dbReference type="GO" id="GO:0008757">
    <property type="term" value="F:S-adenosylmethionine-dependent methyltransferase activity"/>
    <property type="evidence" value="ECO:0007669"/>
    <property type="project" value="UniProtKB-UniRule"/>
</dbReference>
<keyword evidence="7" id="KW-1185">Reference proteome</keyword>
<evidence type="ECO:0000256" key="1">
    <source>
        <dbReference type="ARBA" id="ARBA00022603"/>
    </source>
</evidence>
<dbReference type="AlphaFoldDB" id="A0A927D143"/>
<name>A0A927D143_9BACI</name>
<protein>
    <recommendedName>
        <fullName evidence="4">Uncharacterized methyltransferase IEO70_14450</fullName>
        <ecNumber evidence="4">2.1.1.-</ecNumber>
    </recommendedName>
</protein>
<dbReference type="InterPro" id="IPR023553">
    <property type="entry name" value="Uncharacterised_MeTfrase_YrrT"/>
</dbReference>
<keyword evidence="1 4" id="KW-0489">Methyltransferase</keyword>
<accession>A0A927D143</accession>
<feature type="binding site" evidence="4">
    <location>
        <position position="98"/>
    </location>
    <ligand>
        <name>S-adenosyl-L-methionine</name>
        <dbReference type="ChEBI" id="CHEBI:59789"/>
    </ligand>
</feature>
<organism evidence="6 7">
    <name type="scientific">Peribacillus faecalis</name>
    <dbReference type="NCBI Taxonomy" id="2772559"/>
    <lineage>
        <taxon>Bacteria</taxon>
        <taxon>Bacillati</taxon>
        <taxon>Bacillota</taxon>
        <taxon>Bacilli</taxon>
        <taxon>Bacillales</taxon>
        <taxon>Bacillaceae</taxon>
        <taxon>Peribacillus</taxon>
    </lineage>
</organism>
<dbReference type="Proteomes" id="UP000602076">
    <property type="component" value="Unassembled WGS sequence"/>
</dbReference>
<dbReference type="SUPFAM" id="SSF53335">
    <property type="entry name" value="S-adenosyl-L-methionine-dependent methyltransferases"/>
    <property type="match status" value="1"/>
</dbReference>
<comment type="similarity">
    <text evidence="4">Belongs to the methyltransferase superfamily. YrrT family.</text>
</comment>
<evidence type="ECO:0000313" key="7">
    <source>
        <dbReference type="Proteomes" id="UP000602076"/>
    </source>
</evidence>
<feature type="binding site" evidence="4">
    <location>
        <position position="53"/>
    </location>
    <ligand>
        <name>S-adenosyl-L-methionine</name>
        <dbReference type="ChEBI" id="CHEBI:59789"/>
    </ligand>
</feature>
<comment type="function">
    <text evidence="4">Could be a S-adenosyl-L-methionine-dependent methyltransferase.</text>
</comment>
<reference evidence="6" key="1">
    <citation type="submission" date="2020-09" db="EMBL/GenBank/DDBJ databases">
        <title>Bacillus faecalis sp. nov., a moderately halophilic bacterium isolated from cow faeces.</title>
        <authorList>
            <person name="Jiang L."/>
            <person name="Lee J."/>
        </authorList>
    </citation>
    <scope>NUCLEOTIDE SEQUENCE</scope>
    <source>
        <strain evidence="6">AGMB 02131</strain>
    </source>
</reference>
<dbReference type="InterPro" id="IPR029063">
    <property type="entry name" value="SAM-dependent_MTases_sf"/>
</dbReference>
<dbReference type="EMBL" id="JACXSI010000037">
    <property type="protein sequence ID" value="MBD3109545.1"/>
    <property type="molecule type" value="Genomic_DNA"/>
</dbReference>
<keyword evidence="2 4" id="KW-0808">Transferase</keyword>
<dbReference type="PANTHER" id="PTHR43861">
    <property type="entry name" value="TRANS-ACONITATE 2-METHYLTRANSFERASE-RELATED"/>
    <property type="match status" value="1"/>
</dbReference>
<comment type="caution">
    <text evidence="6">The sequence shown here is derived from an EMBL/GenBank/DDBJ whole genome shotgun (WGS) entry which is preliminary data.</text>
</comment>
<keyword evidence="3 4" id="KW-0949">S-adenosyl-L-methionine</keyword>
<dbReference type="RefSeq" id="WP_190999083.1">
    <property type="nucleotide sequence ID" value="NZ_JACXSI010000037.1"/>
</dbReference>
<dbReference type="Gene3D" id="3.40.50.150">
    <property type="entry name" value="Vaccinia Virus protein VP39"/>
    <property type="match status" value="1"/>
</dbReference>
<gene>
    <name evidence="6" type="ORF">IEO70_14450</name>
</gene>
<dbReference type="CDD" id="cd02440">
    <property type="entry name" value="AdoMet_MTases"/>
    <property type="match status" value="1"/>
</dbReference>
<dbReference type="EC" id="2.1.1.-" evidence="4"/>
<feature type="binding site" evidence="4">
    <location>
        <position position="74"/>
    </location>
    <ligand>
        <name>S-adenosyl-L-methionine</name>
        <dbReference type="ChEBI" id="CHEBI:59789"/>
    </ligand>
</feature>
<dbReference type="InterPro" id="IPR041698">
    <property type="entry name" value="Methyltransf_25"/>
</dbReference>